<accession>A0A383E6S9</accession>
<evidence type="ECO:0000313" key="1">
    <source>
        <dbReference type="EMBL" id="SVE52421.1"/>
    </source>
</evidence>
<name>A0A383E6S9_9ZZZZ</name>
<reference evidence="1" key="1">
    <citation type="submission" date="2018-05" db="EMBL/GenBank/DDBJ databases">
        <authorList>
            <person name="Lanie J.A."/>
            <person name="Ng W.-L."/>
            <person name="Kazmierczak K.M."/>
            <person name="Andrzejewski T.M."/>
            <person name="Davidsen T.M."/>
            <person name="Wayne K.J."/>
            <person name="Tettelin H."/>
            <person name="Glass J.I."/>
            <person name="Rusch D."/>
            <person name="Podicherti R."/>
            <person name="Tsui H.-C.T."/>
            <person name="Winkler M.E."/>
        </authorList>
    </citation>
    <scope>NUCLEOTIDE SEQUENCE</scope>
</reference>
<dbReference type="AlphaFoldDB" id="A0A383E6S9"/>
<organism evidence="1">
    <name type="scientific">marine metagenome</name>
    <dbReference type="NCBI Taxonomy" id="408172"/>
    <lineage>
        <taxon>unclassified sequences</taxon>
        <taxon>metagenomes</taxon>
        <taxon>ecological metagenomes</taxon>
    </lineage>
</organism>
<sequence length="83" mass="9596">MREEDYRETSSLTFDKTKDAMAKTIINQFGESYTILNSKKEPVLIGGAYYDNPKVATIWLLATDKISKRDWWVTTTFIKGLIK</sequence>
<feature type="non-terminal residue" evidence="1">
    <location>
        <position position="83"/>
    </location>
</feature>
<dbReference type="EMBL" id="UINC01223289">
    <property type="protein sequence ID" value="SVE52421.1"/>
    <property type="molecule type" value="Genomic_DNA"/>
</dbReference>
<protein>
    <submittedName>
        <fullName evidence="1">Uncharacterized protein</fullName>
    </submittedName>
</protein>
<proteinExistence type="predicted"/>
<gene>
    <name evidence="1" type="ORF">METZ01_LOCUS505275</name>
</gene>